<evidence type="ECO:0000313" key="3">
    <source>
        <dbReference type="Proteomes" id="UP000596827"/>
    </source>
</evidence>
<protein>
    <submittedName>
        <fullName evidence="2">Uncharacterized protein</fullName>
    </submittedName>
</protein>
<keyword evidence="3" id="KW-1185">Reference proteome</keyword>
<comment type="caution">
    <text evidence="2">The sequence shown here is derived from an EMBL/GenBank/DDBJ whole genome shotgun (WGS) entry which is preliminary data.</text>
</comment>
<evidence type="ECO:0000313" key="2">
    <source>
        <dbReference type="EMBL" id="MBC5764346.1"/>
    </source>
</evidence>
<gene>
    <name evidence="2" type="ORF">H8R02_07795</name>
</gene>
<proteinExistence type="predicted"/>
<accession>A0A923S1J6</accession>
<dbReference type="EMBL" id="JACORU010000002">
    <property type="protein sequence ID" value="MBC5764346.1"/>
    <property type="molecule type" value="Genomic_DNA"/>
</dbReference>
<feature type="signal peptide" evidence="1">
    <location>
        <begin position="1"/>
        <end position="21"/>
    </location>
</feature>
<keyword evidence="1" id="KW-0732">Signal</keyword>
<feature type="chain" id="PRO_5037595560" evidence="1">
    <location>
        <begin position="22"/>
        <end position="74"/>
    </location>
</feature>
<reference evidence="2" key="1">
    <citation type="submission" date="2020-08" db="EMBL/GenBank/DDBJ databases">
        <title>Ramlibacter sp. GTP1 16S ribosomal RNA gene genome sequencing and assembly.</title>
        <authorList>
            <person name="Kang M."/>
        </authorList>
    </citation>
    <scope>NUCLEOTIDE SEQUENCE</scope>
    <source>
        <strain evidence="2">GTP1</strain>
    </source>
</reference>
<evidence type="ECO:0000256" key="1">
    <source>
        <dbReference type="SAM" id="SignalP"/>
    </source>
</evidence>
<dbReference type="AlphaFoldDB" id="A0A923S1J6"/>
<sequence>MTATQTTLRFVLAAAAATAYAAIIATAGPGNGYQAPRQVEVVALPTIVVTAQRAAQPAAVAVNAATVKTVNLSQ</sequence>
<name>A0A923S1J6_9BURK</name>
<organism evidence="2 3">
    <name type="scientific">Ramlibacter albus</name>
    <dbReference type="NCBI Taxonomy" id="2079448"/>
    <lineage>
        <taxon>Bacteria</taxon>
        <taxon>Pseudomonadati</taxon>
        <taxon>Pseudomonadota</taxon>
        <taxon>Betaproteobacteria</taxon>
        <taxon>Burkholderiales</taxon>
        <taxon>Comamonadaceae</taxon>
        <taxon>Ramlibacter</taxon>
    </lineage>
</organism>
<dbReference type="Proteomes" id="UP000596827">
    <property type="component" value="Unassembled WGS sequence"/>
</dbReference>
<dbReference type="RefSeq" id="WP_187080820.1">
    <property type="nucleotide sequence ID" value="NZ_JACORU010000002.1"/>
</dbReference>